<dbReference type="KEGG" id="ahel:Q31a_19420"/>
<name>A0A518G520_9BACT</name>
<dbReference type="HAMAP" id="MF_01039">
    <property type="entry name" value="PGAM_GpmA"/>
    <property type="match status" value="1"/>
</dbReference>
<feature type="binding site" evidence="6 8">
    <location>
        <begin position="13"/>
        <end position="20"/>
    </location>
    <ligand>
        <name>substrate</name>
    </ligand>
</feature>
<keyword evidence="5 6" id="KW-0413">Isomerase</keyword>
<dbReference type="GO" id="GO:0004619">
    <property type="term" value="F:phosphoglycerate mutase activity"/>
    <property type="evidence" value="ECO:0007669"/>
    <property type="project" value="UniProtKB-UniRule"/>
</dbReference>
<feature type="binding site" evidence="6 8">
    <location>
        <position position="103"/>
    </location>
    <ligand>
        <name>substrate</name>
    </ligand>
</feature>
<keyword evidence="12" id="KW-1185">Reference proteome</keyword>
<accession>A0A518G520</accession>
<dbReference type="NCBIfam" id="NF010713">
    <property type="entry name" value="PRK14115.1"/>
    <property type="match status" value="1"/>
</dbReference>
<evidence type="ECO:0000256" key="4">
    <source>
        <dbReference type="ARBA" id="ARBA00023152"/>
    </source>
</evidence>
<evidence type="ECO:0000256" key="1">
    <source>
        <dbReference type="ARBA" id="ARBA00000380"/>
    </source>
</evidence>
<dbReference type="FunFam" id="3.40.50.1240:FF:000003">
    <property type="entry name" value="2,3-bisphosphoglycerate-dependent phosphoglycerate mutase"/>
    <property type="match status" value="1"/>
</dbReference>
<comment type="catalytic activity">
    <reaction evidence="1 6 10">
        <text>(2R)-2-phosphoglycerate = (2R)-3-phosphoglycerate</text>
        <dbReference type="Rhea" id="RHEA:15901"/>
        <dbReference type="ChEBI" id="CHEBI:58272"/>
        <dbReference type="ChEBI" id="CHEBI:58289"/>
        <dbReference type="EC" id="5.4.2.11"/>
    </reaction>
</comment>
<feature type="binding site" evidence="6 8">
    <location>
        <begin position="119"/>
        <end position="120"/>
    </location>
    <ligand>
        <name>substrate</name>
    </ligand>
</feature>
<dbReference type="InterPro" id="IPR001345">
    <property type="entry name" value="PG/BPGM_mutase_AS"/>
</dbReference>
<dbReference type="Gene3D" id="3.40.50.1240">
    <property type="entry name" value="Phosphoglycerate mutase-like"/>
    <property type="match status" value="1"/>
</dbReference>
<evidence type="ECO:0000313" key="11">
    <source>
        <dbReference type="EMBL" id="QDV23639.1"/>
    </source>
</evidence>
<dbReference type="SUPFAM" id="SSF53254">
    <property type="entry name" value="Phosphoglycerate mutase-like"/>
    <property type="match status" value="1"/>
</dbReference>
<dbReference type="InterPro" id="IPR005952">
    <property type="entry name" value="Phosphogly_mut1"/>
</dbReference>
<feature type="binding site" evidence="6 8">
    <location>
        <begin position="188"/>
        <end position="189"/>
    </location>
    <ligand>
        <name>substrate</name>
    </ligand>
</feature>
<evidence type="ECO:0000313" key="12">
    <source>
        <dbReference type="Proteomes" id="UP000318017"/>
    </source>
</evidence>
<dbReference type="CDD" id="cd07067">
    <property type="entry name" value="HP_PGM_like"/>
    <property type="match status" value="1"/>
</dbReference>
<feature type="binding site" evidence="6 8">
    <location>
        <begin position="92"/>
        <end position="95"/>
    </location>
    <ligand>
        <name>substrate</name>
    </ligand>
</feature>
<keyword evidence="4 6" id="KW-0324">Glycolysis</keyword>
<evidence type="ECO:0000256" key="3">
    <source>
        <dbReference type="ARBA" id="ARBA00022432"/>
    </source>
</evidence>
<organism evidence="11 12">
    <name type="scientific">Aureliella helgolandensis</name>
    <dbReference type="NCBI Taxonomy" id="2527968"/>
    <lineage>
        <taxon>Bacteria</taxon>
        <taxon>Pseudomonadati</taxon>
        <taxon>Planctomycetota</taxon>
        <taxon>Planctomycetia</taxon>
        <taxon>Pirellulales</taxon>
        <taxon>Pirellulaceae</taxon>
        <taxon>Aureliella</taxon>
    </lineage>
</organism>
<evidence type="ECO:0000256" key="6">
    <source>
        <dbReference type="HAMAP-Rule" id="MF_01039"/>
    </source>
</evidence>
<evidence type="ECO:0000256" key="5">
    <source>
        <dbReference type="ARBA" id="ARBA00023235"/>
    </source>
</evidence>
<protein>
    <recommendedName>
        <fullName evidence="6 10">2,3-bisphosphoglycerate-dependent phosphoglycerate mutase</fullName>
        <shortName evidence="6">BPG-dependent PGAM</shortName>
        <shortName evidence="6">PGAM</shortName>
        <shortName evidence="6">Phosphoglyceromutase</shortName>
        <shortName evidence="6">dPGM</shortName>
        <ecNumber evidence="6 10">5.4.2.11</ecNumber>
    </recommendedName>
</protein>
<feature type="active site" description="Tele-phosphohistidine intermediate" evidence="6 7">
    <location>
        <position position="14"/>
    </location>
</feature>
<dbReference type="PROSITE" id="PS00175">
    <property type="entry name" value="PG_MUTASE"/>
    <property type="match status" value="1"/>
</dbReference>
<feature type="binding site" evidence="6 8">
    <location>
        <begin position="26"/>
        <end position="27"/>
    </location>
    <ligand>
        <name>substrate</name>
    </ligand>
</feature>
<dbReference type="GO" id="GO:0006096">
    <property type="term" value="P:glycolytic process"/>
    <property type="evidence" value="ECO:0007669"/>
    <property type="project" value="UniProtKB-UniRule"/>
</dbReference>
<dbReference type="EC" id="5.4.2.11" evidence="6 10"/>
<dbReference type="PIRSF" id="PIRSF000709">
    <property type="entry name" value="6PFK_2-Ptase"/>
    <property type="match status" value="1"/>
</dbReference>
<dbReference type="AlphaFoldDB" id="A0A518G520"/>
<dbReference type="NCBIfam" id="TIGR01258">
    <property type="entry name" value="pgm_1"/>
    <property type="match status" value="1"/>
</dbReference>
<dbReference type="GO" id="GO:0006094">
    <property type="term" value="P:gluconeogenesis"/>
    <property type="evidence" value="ECO:0007669"/>
    <property type="project" value="UniProtKB-UniRule"/>
</dbReference>
<evidence type="ECO:0000256" key="8">
    <source>
        <dbReference type="PIRSR" id="PIRSR613078-2"/>
    </source>
</evidence>
<comment type="similarity">
    <text evidence="2 6">Belongs to the phosphoglycerate mutase family. BPG-dependent PGAM subfamily.</text>
</comment>
<dbReference type="UniPathway" id="UPA00109">
    <property type="reaction ID" value="UER00186"/>
</dbReference>
<dbReference type="PANTHER" id="PTHR11931">
    <property type="entry name" value="PHOSPHOGLYCERATE MUTASE"/>
    <property type="match status" value="1"/>
</dbReference>
<comment type="pathway">
    <text evidence="6 10">Carbohydrate degradation; glycolysis; pyruvate from D-glyceraldehyde 3-phosphate: step 3/5.</text>
</comment>
<proteinExistence type="inferred from homology"/>
<evidence type="ECO:0000256" key="7">
    <source>
        <dbReference type="PIRSR" id="PIRSR613078-1"/>
    </source>
</evidence>
<sequence>MSNSLQKTLVLLRHGQSTWNLQNRFTGWTDVGLSEQGHAEAIESGRRLATAGLRFDIAFTSVLKRAIKTLWLALEEMDQMWIPVRRSWRLNERHYGALQGEFKDEMAERVGKELVQRWRRCFDVRPPSLTEDDTRFPGRDPRYAKLRHEQLPLGESLKDTIERVLPYWHKTIVPAFGSANRVLIVAHGNTLRALVKHLDQVSDDEITNLNIPTGVPIIIPVNGAIQPIKSVREGIPAQLEKCGDIEP</sequence>
<feature type="site" description="Transition state stabilizer" evidence="6 9">
    <location>
        <position position="187"/>
    </location>
</feature>
<evidence type="ECO:0000256" key="10">
    <source>
        <dbReference type="RuleBase" id="RU004512"/>
    </source>
</evidence>
<evidence type="ECO:0000256" key="2">
    <source>
        <dbReference type="ARBA" id="ARBA00006717"/>
    </source>
</evidence>
<feature type="active site" description="Proton donor/acceptor" evidence="6 7">
    <location>
        <position position="92"/>
    </location>
</feature>
<dbReference type="InterPro" id="IPR013078">
    <property type="entry name" value="His_Pase_superF_clade-1"/>
</dbReference>
<dbReference type="OrthoDB" id="9781415at2"/>
<dbReference type="InterPro" id="IPR029033">
    <property type="entry name" value="His_PPase_superfam"/>
</dbReference>
<dbReference type="Pfam" id="PF00300">
    <property type="entry name" value="His_Phos_1"/>
    <property type="match status" value="2"/>
</dbReference>
<reference evidence="11 12" key="1">
    <citation type="submission" date="2019-02" db="EMBL/GenBank/DDBJ databases">
        <title>Deep-cultivation of Planctomycetes and their phenomic and genomic characterization uncovers novel biology.</title>
        <authorList>
            <person name="Wiegand S."/>
            <person name="Jogler M."/>
            <person name="Boedeker C."/>
            <person name="Pinto D."/>
            <person name="Vollmers J."/>
            <person name="Rivas-Marin E."/>
            <person name="Kohn T."/>
            <person name="Peeters S.H."/>
            <person name="Heuer A."/>
            <person name="Rast P."/>
            <person name="Oberbeckmann S."/>
            <person name="Bunk B."/>
            <person name="Jeske O."/>
            <person name="Meyerdierks A."/>
            <person name="Storesund J.E."/>
            <person name="Kallscheuer N."/>
            <person name="Luecker S."/>
            <person name="Lage O.M."/>
            <person name="Pohl T."/>
            <person name="Merkel B.J."/>
            <person name="Hornburger P."/>
            <person name="Mueller R.-W."/>
            <person name="Bruemmer F."/>
            <person name="Labrenz M."/>
            <person name="Spormann A.M."/>
            <person name="Op den Camp H."/>
            <person name="Overmann J."/>
            <person name="Amann R."/>
            <person name="Jetten M.S.M."/>
            <person name="Mascher T."/>
            <person name="Medema M.H."/>
            <person name="Devos D.P."/>
            <person name="Kaster A.-K."/>
            <person name="Ovreas L."/>
            <person name="Rohde M."/>
            <person name="Galperin M.Y."/>
            <person name="Jogler C."/>
        </authorList>
    </citation>
    <scope>NUCLEOTIDE SEQUENCE [LARGE SCALE GENOMIC DNA]</scope>
    <source>
        <strain evidence="11 12">Q31a</strain>
    </source>
</reference>
<evidence type="ECO:0000256" key="9">
    <source>
        <dbReference type="PIRSR" id="PIRSR613078-3"/>
    </source>
</evidence>
<dbReference type="Proteomes" id="UP000318017">
    <property type="component" value="Chromosome"/>
</dbReference>
<feature type="binding site" evidence="6 8">
    <location>
        <position position="65"/>
    </location>
    <ligand>
        <name>substrate</name>
    </ligand>
</feature>
<dbReference type="RefSeq" id="WP_145076691.1">
    <property type="nucleotide sequence ID" value="NZ_CP036298.1"/>
</dbReference>
<comment type="function">
    <text evidence="6 10">Catalyzes the interconversion of 2-phosphoglycerate and 3-phosphoglycerate.</text>
</comment>
<keyword evidence="3 6" id="KW-0312">Gluconeogenesis</keyword>
<dbReference type="EMBL" id="CP036298">
    <property type="protein sequence ID" value="QDV23639.1"/>
    <property type="molecule type" value="Genomic_DNA"/>
</dbReference>
<gene>
    <name evidence="6 11" type="primary">gpmA</name>
    <name evidence="11" type="ORF">Q31a_19420</name>
</gene>
<dbReference type="SMART" id="SM00855">
    <property type="entry name" value="PGAM"/>
    <property type="match status" value="1"/>
</dbReference>